<organism evidence="1 2">
    <name type="scientific">Papaver somniferum</name>
    <name type="common">Opium poppy</name>
    <dbReference type="NCBI Taxonomy" id="3469"/>
    <lineage>
        <taxon>Eukaryota</taxon>
        <taxon>Viridiplantae</taxon>
        <taxon>Streptophyta</taxon>
        <taxon>Embryophyta</taxon>
        <taxon>Tracheophyta</taxon>
        <taxon>Spermatophyta</taxon>
        <taxon>Magnoliopsida</taxon>
        <taxon>Ranunculales</taxon>
        <taxon>Papaveraceae</taxon>
        <taxon>Papaveroideae</taxon>
        <taxon>Papaver</taxon>
    </lineage>
</organism>
<dbReference type="AlphaFoldDB" id="A0A4Y7L024"/>
<reference evidence="1 2" key="1">
    <citation type="journal article" date="2018" name="Science">
        <title>The opium poppy genome and morphinan production.</title>
        <authorList>
            <person name="Guo L."/>
            <person name="Winzer T."/>
            <person name="Yang X."/>
            <person name="Li Y."/>
            <person name="Ning Z."/>
            <person name="He Z."/>
            <person name="Teodor R."/>
            <person name="Lu Y."/>
            <person name="Bowser T.A."/>
            <person name="Graham I.A."/>
            <person name="Ye K."/>
        </authorList>
    </citation>
    <scope>NUCLEOTIDE SEQUENCE [LARGE SCALE GENOMIC DNA]</scope>
    <source>
        <strain evidence="2">cv. HN1</strain>
        <tissue evidence="1">Leaves</tissue>
    </source>
</reference>
<protein>
    <submittedName>
        <fullName evidence="1">Uncharacterized protein</fullName>
    </submittedName>
</protein>
<dbReference type="Gramene" id="RZC77990">
    <property type="protein sequence ID" value="RZC77990"/>
    <property type="gene ID" value="C5167_002208"/>
</dbReference>
<evidence type="ECO:0000313" key="2">
    <source>
        <dbReference type="Proteomes" id="UP000316621"/>
    </source>
</evidence>
<dbReference type="Proteomes" id="UP000316621">
    <property type="component" value="Chromosome 9"/>
</dbReference>
<evidence type="ECO:0000313" key="1">
    <source>
        <dbReference type="EMBL" id="RZC77990.1"/>
    </source>
</evidence>
<name>A0A4Y7L024_PAPSO</name>
<accession>A0A4Y7L024</accession>
<sequence length="62" mass="7204">MRKGITKPRFKLVYQFSRKYIIIIISTVDTSLSSNCTTIKLKAWTSKSILHLADDCHEEFNI</sequence>
<gene>
    <name evidence="1" type="ORF">C5167_002208</name>
</gene>
<keyword evidence="2" id="KW-1185">Reference proteome</keyword>
<dbReference type="EMBL" id="CM010723">
    <property type="protein sequence ID" value="RZC77990.1"/>
    <property type="molecule type" value="Genomic_DNA"/>
</dbReference>
<proteinExistence type="predicted"/>